<reference evidence="3 4" key="1">
    <citation type="journal article" date="2023" name="Elife">
        <title>Identification of key yeast species and microbe-microbe interactions impacting larval growth of Drosophila in the wild.</title>
        <authorList>
            <person name="Mure A."/>
            <person name="Sugiura Y."/>
            <person name="Maeda R."/>
            <person name="Honda K."/>
            <person name="Sakurai N."/>
            <person name="Takahashi Y."/>
            <person name="Watada M."/>
            <person name="Katoh T."/>
            <person name="Gotoh A."/>
            <person name="Gotoh Y."/>
            <person name="Taniguchi I."/>
            <person name="Nakamura K."/>
            <person name="Hayashi T."/>
            <person name="Katayama T."/>
            <person name="Uemura T."/>
            <person name="Hattori Y."/>
        </authorList>
    </citation>
    <scope>NUCLEOTIDE SEQUENCE [LARGE SCALE GENOMIC DNA]</scope>
    <source>
        <strain evidence="3 4">SB-73</strain>
    </source>
</reference>
<name>A0AAV5RG73_STABA</name>
<comment type="similarity">
    <text evidence="1">Belongs to the GTP cyclohydrolase I type 2/NIF3 family.</text>
</comment>
<proteinExistence type="inferred from homology"/>
<dbReference type="Gene3D" id="3.40.1390.30">
    <property type="entry name" value="NIF3 (NGG1p interacting factor 3)-like"/>
    <property type="match status" value="1"/>
</dbReference>
<dbReference type="GO" id="GO:0005739">
    <property type="term" value="C:mitochondrion"/>
    <property type="evidence" value="ECO:0007669"/>
    <property type="project" value="TreeGrafter"/>
</dbReference>
<dbReference type="FunFam" id="3.40.1390.30:FF:000001">
    <property type="entry name" value="GTP cyclohydrolase 1 type 2"/>
    <property type="match status" value="1"/>
</dbReference>
<dbReference type="Proteomes" id="UP001362899">
    <property type="component" value="Unassembled WGS sequence"/>
</dbReference>
<dbReference type="Pfam" id="PF01784">
    <property type="entry name" value="DUF34_NIF3"/>
    <property type="match status" value="1"/>
</dbReference>
<feature type="binding site" evidence="2">
    <location>
        <position position="118"/>
    </location>
    <ligand>
        <name>a divalent metal cation</name>
        <dbReference type="ChEBI" id="CHEBI:60240"/>
        <label>1</label>
    </ligand>
</feature>
<sequence>MSGRKVFNREEKLKPLVKALQKVYPTQLSDDWDNTGLLLDCSDTEQGASAELRVLLTADITDEVCKEAIKNRIDCLVTYHPLIFDGIKRLEKSNSQHRTIMNLIREKISVYSPHTAADAAVGGVNDWLAKCVAFGADNILQMSTIKPCTNIIPAGFEGAGYGRYVILREPQTLSVLVEHVRKRLRMKHVPLIKATKHDTDLIATIAVCAGSGGSVLKGVKADLVVTGELGHHDQLRLREQGTSCIVTGHWNSEAGFLGIFAEHLAQQLSALGAAAPNAKIMISQEDRSPMEYV</sequence>
<dbReference type="InterPro" id="IPR002678">
    <property type="entry name" value="DUF34/NIF3"/>
</dbReference>
<dbReference type="PANTHER" id="PTHR13799:SF13">
    <property type="entry name" value="NIF3-LIKE PROTEIN 1"/>
    <property type="match status" value="1"/>
</dbReference>
<accession>A0AAV5RG73</accession>
<dbReference type="NCBIfam" id="TIGR00486">
    <property type="entry name" value="YbgI_SA1388"/>
    <property type="match status" value="1"/>
</dbReference>
<dbReference type="InterPro" id="IPR036069">
    <property type="entry name" value="DUF34/NIF3_sf"/>
</dbReference>
<protein>
    <submittedName>
        <fullName evidence="3">Uncharacterized protein</fullName>
    </submittedName>
</protein>
<keyword evidence="4" id="KW-1185">Reference proteome</keyword>
<evidence type="ECO:0000256" key="2">
    <source>
        <dbReference type="PIRSR" id="PIRSR602678-1"/>
    </source>
</evidence>
<dbReference type="EMBL" id="BTGC01000003">
    <property type="protein sequence ID" value="GMM50589.1"/>
    <property type="molecule type" value="Genomic_DNA"/>
</dbReference>
<keyword evidence="2" id="KW-0479">Metal-binding</keyword>
<feature type="binding site" evidence="2">
    <location>
        <position position="253"/>
    </location>
    <ligand>
        <name>a divalent metal cation</name>
        <dbReference type="ChEBI" id="CHEBI:60240"/>
        <label>1</label>
    </ligand>
</feature>
<dbReference type="PANTHER" id="PTHR13799">
    <property type="entry name" value="NGG1 INTERACTING FACTOR 3"/>
    <property type="match status" value="1"/>
</dbReference>
<dbReference type="GO" id="GO:0046872">
    <property type="term" value="F:metal ion binding"/>
    <property type="evidence" value="ECO:0007669"/>
    <property type="project" value="UniProtKB-KW"/>
</dbReference>
<dbReference type="AlphaFoldDB" id="A0AAV5RG73"/>
<dbReference type="SUPFAM" id="SSF102705">
    <property type="entry name" value="NIF3 (NGG1p interacting factor 3)-like"/>
    <property type="match status" value="1"/>
</dbReference>
<comment type="caution">
    <text evidence="3">The sequence shown here is derived from an EMBL/GenBank/DDBJ whole genome shotgun (WGS) entry which is preliminary data.</text>
</comment>
<evidence type="ECO:0000256" key="1">
    <source>
        <dbReference type="ARBA" id="ARBA00006964"/>
    </source>
</evidence>
<evidence type="ECO:0000313" key="3">
    <source>
        <dbReference type="EMBL" id="GMM50589.1"/>
    </source>
</evidence>
<feature type="binding site" evidence="2">
    <location>
        <position position="80"/>
    </location>
    <ligand>
        <name>a divalent metal cation</name>
        <dbReference type="ChEBI" id="CHEBI:60240"/>
        <label>1</label>
    </ligand>
</feature>
<evidence type="ECO:0000313" key="4">
    <source>
        <dbReference type="Proteomes" id="UP001362899"/>
    </source>
</evidence>
<organism evidence="3 4">
    <name type="scientific">Starmerella bacillaris</name>
    <name type="common">Yeast</name>
    <name type="synonym">Candida zemplinina</name>
    <dbReference type="NCBI Taxonomy" id="1247836"/>
    <lineage>
        <taxon>Eukaryota</taxon>
        <taxon>Fungi</taxon>
        <taxon>Dikarya</taxon>
        <taxon>Ascomycota</taxon>
        <taxon>Saccharomycotina</taxon>
        <taxon>Dipodascomycetes</taxon>
        <taxon>Dipodascales</taxon>
        <taxon>Trichomonascaceae</taxon>
        <taxon>Starmerella</taxon>
    </lineage>
</organism>
<feature type="binding site" evidence="2">
    <location>
        <position position="249"/>
    </location>
    <ligand>
        <name>a divalent metal cation</name>
        <dbReference type="ChEBI" id="CHEBI:60240"/>
        <label>1</label>
    </ligand>
</feature>
<gene>
    <name evidence="3" type="ORF">DASB73_015470</name>
</gene>